<reference evidence="2" key="1">
    <citation type="submission" date="2018-01" db="EMBL/GenBank/DDBJ databases">
        <title>An insight into the sialome of Amazonian anophelines.</title>
        <authorList>
            <person name="Ribeiro J.M."/>
            <person name="Scarpassa V."/>
            <person name="Calvo E."/>
        </authorList>
    </citation>
    <scope>NUCLEOTIDE SEQUENCE</scope>
    <source>
        <tissue evidence="2">Salivary glands</tissue>
    </source>
</reference>
<name>A0A2M3ZQY6_9DIPT</name>
<feature type="chain" id="PRO_5014908426" evidence="1">
    <location>
        <begin position="19"/>
        <end position="124"/>
    </location>
</feature>
<organism evidence="2">
    <name type="scientific">Anopheles braziliensis</name>
    <dbReference type="NCBI Taxonomy" id="58242"/>
    <lineage>
        <taxon>Eukaryota</taxon>
        <taxon>Metazoa</taxon>
        <taxon>Ecdysozoa</taxon>
        <taxon>Arthropoda</taxon>
        <taxon>Hexapoda</taxon>
        <taxon>Insecta</taxon>
        <taxon>Pterygota</taxon>
        <taxon>Neoptera</taxon>
        <taxon>Endopterygota</taxon>
        <taxon>Diptera</taxon>
        <taxon>Nematocera</taxon>
        <taxon>Culicoidea</taxon>
        <taxon>Culicidae</taxon>
        <taxon>Anophelinae</taxon>
        <taxon>Anopheles</taxon>
    </lineage>
</organism>
<evidence type="ECO:0000256" key="1">
    <source>
        <dbReference type="SAM" id="SignalP"/>
    </source>
</evidence>
<feature type="signal peptide" evidence="1">
    <location>
        <begin position="1"/>
        <end position="18"/>
    </location>
</feature>
<dbReference type="EMBL" id="GGFM01010215">
    <property type="protein sequence ID" value="MBW30966.1"/>
    <property type="molecule type" value="Transcribed_RNA"/>
</dbReference>
<proteinExistence type="predicted"/>
<protein>
    <submittedName>
        <fullName evidence="2">Putative secreted peptide</fullName>
    </submittedName>
</protein>
<dbReference type="AlphaFoldDB" id="A0A2M3ZQY6"/>
<accession>A0A2M3ZQY6</accession>
<sequence length="124" mass="13915">MLPAAATALLLLLPLTNYRHQTAPIPVHFLLCHYAPPTNADRRPAVLCSCNCSTHFTVNVAFVIYFPFTLLHCKRSGAFFLSASFRFSNADTQKREMCNQNDEAEKLAIKSQISGRAKKMQQRA</sequence>
<evidence type="ECO:0000313" key="2">
    <source>
        <dbReference type="EMBL" id="MBW30966.1"/>
    </source>
</evidence>
<keyword evidence="1" id="KW-0732">Signal</keyword>